<dbReference type="InterPro" id="IPR020591">
    <property type="entry name" value="Chromosome_initiator_DnaA-like"/>
</dbReference>
<keyword evidence="4 7" id="KW-0067">ATP-binding</keyword>
<dbReference type="PANTHER" id="PTHR30050:SF5">
    <property type="entry name" value="DNAA REGULATORY INACTIVATOR HDA"/>
    <property type="match status" value="1"/>
</dbReference>
<dbReference type="RefSeq" id="WP_197439827.1">
    <property type="nucleotide sequence ID" value="NZ_CP036316.1"/>
</dbReference>
<sequence>MSFDASFTMPMMETVARLHSEPRRQPEYNEPFVPFPEARLALAAVNRLSERKAFQTGRLVFLYGPAGCGKSHLVWQFVREERQRPDAEIIHHFTAAQLKEEFQEAIDNGTAIEFRSRLIDCDVFVCEDVTALEGFDAAQRLMVEVIDETLAHGGRVLVTASKSPGELDGFLPKLGNRFHGGVTIGISFPSALSRADLISQFARGRQLAIPSDVLHQIATNLPVSPRELRAAVVRMDELAAQEGGAFVNWSIARKLCGEQVPSRELDMPEIAQAVANYFELSVAQLRTGGRNAAAVMPRQIAMLLTRELTNRPLERIAAYFGRKNHGTVIHAIRRLKEKLDEDAVLRRHLSIIRRNLGVTNLEAVAK</sequence>
<keyword evidence="1" id="KW-0963">Cytoplasm</keyword>
<dbReference type="SUPFAM" id="SSF52540">
    <property type="entry name" value="P-loop containing nucleoside triphosphate hydrolases"/>
    <property type="match status" value="1"/>
</dbReference>
<evidence type="ECO:0000256" key="3">
    <source>
        <dbReference type="ARBA" id="ARBA00022741"/>
    </source>
</evidence>
<dbReference type="Proteomes" id="UP000319976">
    <property type="component" value="Chromosome"/>
</dbReference>
<comment type="function">
    <text evidence="7">Plays an essential role in the initiation and regulation of chromosomal replication. ATP-DnaA binds to the origin of replication (oriC) to initiate formation of the DNA replication initiation complex once per cell cycle. Binds the DnaA box (a 9 base pair repeat at the origin) and separates the double-stranded (ds)DNA. Forms a right-handed helical filament on oriC DNA; dsDNA binds to the exterior of the filament while single-stranded (ss)DNA is stabiized in the filament's interior. The ATP-DnaA-oriC complex binds and stabilizes one strand of the AT-rich DNA unwinding element (DUE), permitting loading of DNA polymerase. After initiation quickly degrades to an ADP-DnaA complex that is not apt for DNA replication. Binds acidic phospholipids.</text>
</comment>
<evidence type="ECO:0000256" key="5">
    <source>
        <dbReference type="ARBA" id="ARBA00023121"/>
    </source>
</evidence>
<dbReference type="Gene3D" id="1.10.1750.10">
    <property type="match status" value="1"/>
</dbReference>
<dbReference type="PANTHER" id="PTHR30050">
    <property type="entry name" value="CHROMOSOMAL REPLICATION INITIATOR PROTEIN DNAA"/>
    <property type="match status" value="1"/>
</dbReference>
<name>A0A517T349_9PLAN</name>
<dbReference type="EMBL" id="CP036316">
    <property type="protein sequence ID" value="QDT62803.1"/>
    <property type="molecule type" value="Genomic_DNA"/>
</dbReference>
<dbReference type="CDD" id="cd06571">
    <property type="entry name" value="Bac_DnaA_C"/>
    <property type="match status" value="1"/>
</dbReference>
<accession>A0A517T349</accession>
<dbReference type="GO" id="GO:0005524">
    <property type="term" value="F:ATP binding"/>
    <property type="evidence" value="ECO:0007669"/>
    <property type="project" value="UniProtKB-KW"/>
</dbReference>
<dbReference type="SUPFAM" id="SSF48295">
    <property type="entry name" value="TrpR-like"/>
    <property type="match status" value="1"/>
</dbReference>
<keyword evidence="6 7" id="KW-0238">DNA-binding</keyword>
<dbReference type="GO" id="GO:0006270">
    <property type="term" value="P:DNA replication initiation"/>
    <property type="evidence" value="ECO:0007669"/>
    <property type="project" value="InterPro"/>
</dbReference>
<dbReference type="GO" id="GO:0006275">
    <property type="term" value="P:regulation of DNA replication"/>
    <property type="evidence" value="ECO:0007669"/>
    <property type="project" value="InterPro"/>
</dbReference>
<gene>
    <name evidence="10" type="primary">dnaA_1</name>
    <name evidence="10" type="ORF">V22_00010</name>
</gene>
<dbReference type="Gene3D" id="3.40.50.300">
    <property type="entry name" value="P-loop containing nucleotide triphosphate hydrolases"/>
    <property type="match status" value="1"/>
</dbReference>
<evidence type="ECO:0000313" key="10">
    <source>
        <dbReference type="EMBL" id="QDT62803.1"/>
    </source>
</evidence>
<keyword evidence="5" id="KW-0446">Lipid-binding</keyword>
<keyword evidence="3 7" id="KW-0547">Nucleotide-binding</keyword>
<dbReference type="SMART" id="SM00760">
    <property type="entry name" value="Bac_DnaA_C"/>
    <property type="match status" value="1"/>
</dbReference>
<dbReference type="KEGG" id="chya:V22_00010"/>
<dbReference type="Pfam" id="PF00308">
    <property type="entry name" value="Bac_DnaA"/>
    <property type="match status" value="1"/>
</dbReference>
<dbReference type="GO" id="GO:0003688">
    <property type="term" value="F:DNA replication origin binding"/>
    <property type="evidence" value="ECO:0007669"/>
    <property type="project" value="TreeGrafter"/>
</dbReference>
<evidence type="ECO:0000256" key="1">
    <source>
        <dbReference type="ARBA" id="ARBA00022490"/>
    </source>
</evidence>
<keyword evidence="2 7" id="KW-0235">DNA replication</keyword>
<evidence type="ECO:0000313" key="11">
    <source>
        <dbReference type="Proteomes" id="UP000319976"/>
    </source>
</evidence>
<dbReference type="Pfam" id="PF08299">
    <property type="entry name" value="Bac_DnaA_C"/>
    <property type="match status" value="1"/>
</dbReference>
<organism evidence="10 11">
    <name type="scientific">Calycomorphotria hydatis</name>
    <dbReference type="NCBI Taxonomy" id="2528027"/>
    <lineage>
        <taxon>Bacteria</taxon>
        <taxon>Pseudomonadati</taxon>
        <taxon>Planctomycetota</taxon>
        <taxon>Planctomycetia</taxon>
        <taxon>Planctomycetales</taxon>
        <taxon>Planctomycetaceae</taxon>
        <taxon>Calycomorphotria</taxon>
    </lineage>
</organism>
<dbReference type="InterPro" id="IPR013317">
    <property type="entry name" value="DnaA_dom"/>
</dbReference>
<comment type="similarity">
    <text evidence="8">Belongs to the DnaA family.</text>
</comment>
<dbReference type="AlphaFoldDB" id="A0A517T349"/>
<proteinExistence type="inferred from homology"/>
<dbReference type="InterPro" id="IPR027417">
    <property type="entry name" value="P-loop_NTPase"/>
</dbReference>
<dbReference type="GO" id="GO:0008289">
    <property type="term" value="F:lipid binding"/>
    <property type="evidence" value="ECO:0007669"/>
    <property type="project" value="UniProtKB-KW"/>
</dbReference>
<dbReference type="PRINTS" id="PR00051">
    <property type="entry name" value="DNAA"/>
</dbReference>
<reference evidence="10 11" key="1">
    <citation type="submission" date="2019-02" db="EMBL/GenBank/DDBJ databases">
        <title>Deep-cultivation of Planctomycetes and their phenomic and genomic characterization uncovers novel biology.</title>
        <authorList>
            <person name="Wiegand S."/>
            <person name="Jogler M."/>
            <person name="Boedeker C."/>
            <person name="Pinto D."/>
            <person name="Vollmers J."/>
            <person name="Rivas-Marin E."/>
            <person name="Kohn T."/>
            <person name="Peeters S.H."/>
            <person name="Heuer A."/>
            <person name="Rast P."/>
            <person name="Oberbeckmann S."/>
            <person name="Bunk B."/>
            <person name="Jeske O."/>
            <person name="Meyerdierks A."/>
            <person name="Storesund J.E."/>
            <person name="Kallscheuer N."/>
            <person name="Luecker S."/>
            <person name="Lage O.M."/>
            <person name="Pohl T."/>
            <person name="Merkel B.J."/>
            <person name="Hornburger P."/>
            <person name="Mueller R.-W."/>
            <person name="Bruemmer F."/>
            <person name="Labrenz M."/>
            <person name="Spormann A.M."/>
            <person name="Op den Camp H."/>
            <person name="Overmann J."/>
            <person name="Amann R."/>
            <person name="Jetten M.S.M."/>
            <person name="Mascher T."/>
            <person name="Medema M.H."/>
            <person name="Devos D.P."/>
            <person name="Kaster A.-K."/>
            <person name="Ovreas L."/>
            <person name="Rohde M."/>
            <person name="Galperin M.Y."/>
            <person name="Jogler C."/>
        </authorList>
    </citation>
    <scope>NUCLEOTIDE SEQUENCE [LARGE SCALE GENOMIC DNA]</scope>
    <source>
        <strain evidence="10 11">V22</strain>
    </source>
</reference>
<dbReference type="GO" id="GO:0005886">
    <property type="term" value="C:plasma membrane"/>
    <property type="evidence" value="ECO:0007669"/>
    <property type="project" value="TreeGrafter"/>
</dbReference>
<evidence type="ECO:0000256" key="2">
    <source>
        <dbReference type="ARBA" id="ARBA00022705"/>
    </source>
</evidence>
<feature type="domain" description="Chromosomal replication initiator DnaA C-terminal" evidence="9">
    <location>
        <begin position="266"/>
        <end position="335"/>
    </location>
</feature>
<dbReference type="InterPro" id="IPR013159">
    <property type="entry name" value="DnaA_C"/>
</dbReference>
<evidence type="ECO:0000256" key="4">
    <source>
        <dbReference type="ARBA" id="ARBA00022840"/>
    </source>
</evidence>
<evidence type="ECO:0000256" key="7">
    <source>
        <dbReference type="RuleBase" id="RU000577"/>
    </source>
</evidence>
<keyword evidence="11" id="KW-1185">Reference proteome</keyword>
<evidence type="ECO:0000256" key="8">
    <source>
        <dbReference type="RuleBase" id="RU004227"/>
    </source>
</evidence>
<evidence type="ECO:0000259" key="9">
    <source>
        <dbReference type="SMART" id="SM00760"/>
    </source>
</evidence>
<dbReference type="InterPro" id="IPR010921">
    <property type="entry name" value="Trp_repressor/repl_initiator"/>
</dbReference>
<evidence type="ECO:0000256" key="6">
    <source>
        <dbReference type="ARBA" id="ARBA00023125"/>
    </source>
</evidence>
<protein>
    <recommendedName>
        <fullName evidence="7">Chromosomal replication initiator protein DnaA</fullName>
    </recommendedName>
</protein>